<sequence length="193" mass="20837">MENRQAKIDKLKSQVDSIRIGGKGSARRKKKIVHKNTGTDERKVTTTLKKLGVNAIPGIEEVNMFREGGEVIHFTNPKVQASLQANTFAITGQAETKSLTELLPTVWNQMGPESFASLKKMAAGLSSASKPEEGDDSNNAEAAAAVAAAAKTTTMYRSSLATLTKPPKPNRSLIDWLKALVLTDIYLAVNKTL</sequence>
<dbReference type="SMART" id="SM01407">
    <property type="entry name" value="NAC"/>
    <property type="match status" value="1"/>
</dbReference>
<evidence type="ECO:0000256" key="2">
    <source>
        <dbReference type="RuleBase" id="RU361272"/>
    </source>
</evidence>
<feature type="compositionally biased region" description="Basic residues" evidence="3">
    <location>
        <begin position="25"/>
        <end position="34"/>
    </location>
</feature>
<dbReference type="AlphaFoldDB" id="A0A1I8GER6"/>
<dbReference type="InterPro" id="IPR039370">
    <property type="entry name" value="BTF3"/>
</dbReference>
<accession>A0A1I8GER6</accession>
<dbReference type="PROSITE" id="PS51151">
    <property type="entry name" value="NAC_AB"/>
    <property type="match status" value="1"/>
</dbReference>
<dbReference type="PANTHER" id="PTHR10351">
    <property type="entry name" value="TRANSCRIPTION FACTOR BTF3 FAMILY MEMBER"/>
    <property type="match status" value="1"/>
</dbReference>
<dbReference type="Pfam" id="PF01849">
    <property type="entry name" value="NAC"/>
    <property type="match status" value="1"/>
</dbReference>
<dbReference type="WBParaSite" id="maker-uti_cns_0001790-snap-gene-0.2-mRNA-1">
    <property type="protein sequence ID" value="maker-uti_cns_0001790-snap-gene-0.2-mRNA-1"/>
    <property type="gene ID" value="maker-uti_cns_0001790-snap-gene-0.2"/>
</dbReference>
<dbReference type="FunFam" id="2.20.70.30:FF:000001">
    <property type="entry name" value="Transcription factor BTF3 homolog"/>
    <property type="match status" value="1"/>
</dbReference>
<reference evidence="6" key="1">
    <citation type="submission" date="2016-11" db="UniProtKB">
        <authorList>
            <consortium name="WormBaseParasite"/>
        </authorList>
    </citation>
    <scope>IDENTIFICATION</scope>
</reference>
<feature type="region of interest" description="Disordered" evidence="3">
    <location>
        <begin position="19"/>
        <end position="39"/>
    </location>
</feature>
<name>A0A1I8GER6_9PLAT</name>
<comment type="similarity">
    <text evidence="1 2">Belongs to the NAC-beta family.</text>
</comment>
<evidence type="ECO:0000259" key="4">
    <source>
        <dbReference type="PROSITE" id="PS51151"/>
    </source>
</evidence>
<proteinExistence type="inferred from homology"/>
<dbReference type="Proteomes" id="UP000095280">
    <property type="component" value="Unplaced"/>
</dbReference>
<dbReference type="CDD" id="cd22055">
    <property type="entry name" value="NAC_BTF3"/>
    <property type="match status" value="1"/>
</dbReference>
<evidence type="ECO:0000313" key="6">
    <source>
        <dbReference type="WBParaSite" id="maker-uti_cns_0001790-snap-gene-0.2-mRNA-1"/>
    </source>
</evidence>
<dbReference type="InterPro" id="IPR038187">
    <property type="entry name" value="NAC_A/B_dom_sf"/>
</dbReference>
<evidence type="ECO:0000256" key="3">
    <source>
        <dbReference type="SAM" id="MobiDB-lite"/>
    </source>
</evidence>
<keyword evidence="5" id="KW-1185">Reference proteome</keyword>
<dbReference type="InterPro" id="IPR002715">
    <property type="entry name" value="Nas_poly-pep-assoc_cplx_dom"/>
</dbReference>
<evidence type="ECO:0000256" key="1">
    <source>
        <dbReference type="ARBA" id="ARBA00005296"/>
    </source>
</evidence>
<protein>
    <recommendedName>
        <fullName evidence="2">Transcription factor BTF3</fullName>
    </recommendedName>
</protein>
<dbReference type="Gene3D" id="2.20.70.30">
    <property type="entry name" value="Nascent polypeptide-associated complex domain"/>
    <property type="match status" value="1"/>
</dbReference>
<organism evidence="5 6">
    <name type="scientific">Macrostomum lignano</name>
    <dbReference type="NCBI Taxonomy" id="282301"/>
    <lineage>
        <taxon>Eukaryota</taxon>
        <taxon>Metazoa</taxon>
        <taxon>Spiralia</taxon>
        <taxon>Lophotrochozoa</taxon>
        <taxon>Platyhelminthes</taxon>
        <taxon>Rhabditophora</taxon>
        <taxon>Macrostomorpha</taxon>
        <taxon>Macrostomida</taxon>
        <taxon>Macrostomidae</taxon>
        <taxon>Macrostomum</taxon>
    </lineage>
</organism>
<evidence type="ECO:0000313" key="5">
    <source>
        <dbReference type="Proteomes" id="UP000095280"/>
    </source>
</evidence>
<feature type="domain" description="NAC-A/B" evidence="4">
    <location>
        <begin position="38"/>
        <end position="103"/>
    </location>
</feature>